<sequence>MLYSSPKYSSEITQYKCNNIFVELGILDYSIILFLSLKIKIKNYYTTIIIEFLKTIFVFICLLRFRDKFSGSCFDIIKKNISILKNNNLQSNLSVCRTTQSNYYFKEPLRHRCLFLRSIEFEFLTYDLPSKKKYQLDLICHQILFTFLKIKSSKNSSIFNFYGISGRNLDPVNKSLSLSDFVNMNSKFIILILKIVDKSTRNKNTQTDNSLLGTPCITESSPTLLLLSYKRETETRPRQTVKDIQVIQREVVTPLTVLISVFKVCWFHHSNLLTIIINILMYTKNHNVLIPALIRIILYKRYNIWDHYIIFNLLLGVRRHSDSHKLVQKVLTFLWMSMSEEYVRNSVRGLLTASRATLSAFSISTMSPHCSGKRVAYCLFRLKEGCRQHRKFGAENQYYPSFSSIKQALVARIVNWRGSFSLFVYSLLTQTQDCRCVAYTTFSKNSPLFHVLTITILHEVMNVKKFNIKFSIIYAILVYLKVFELLKSVK</sequence>
<dbReference type="EMBL" id="VYZN01000021">
    <property type="protein sequence ID" value="KAE9536728.1"/>
    <property type="molecule type" value="Genomic_DNA"/>
</dbReference>
<reference evidence="2 3" key="1">
    <citation type="submission" date="2019-08" db="EMBL/GenBank/DDBJ databases">
        <title>The genome of the soybean aphid Biotype 1, its phylome, world population structure and adaptation to the North American continent.</title>
        <authorList>
            <person name="Giordano R."/>
            <person name="Donthu R.K."/>
            <person name="Hernandez A.G."/>
            <person name="Wright C.L."/>
            <person name="Zimin A.V."/>
        </authorList>
    </citation>
    <scope>NUCLEOTIDE SEQUENCE [LARGE SCALE GENOMIC DNA]</scope>
    <source>
        <tissue evidence="2">Whole aphids</tissue>
    </source>
</reference>
<keyword evidence="1" id="KW-0472">Membrane</keyword>
<dbReference type="Proteomes" id="UP000475862">
    <property type="component" value="Unassembled WGS sequence"/>
</dbReference>
<dbReference type="AlphaFoldDB" id="A0A6G0TQY3"/>
<protein>
    <submittedName>
        <fullName evidence="2">Uncharacterized protein</fullName>
    </submittedName>
</protein>
<evidence type="ECO:0000313" key="2">
    <source>
        <dbReference type="EMBL" id="KAE9536728.1"/>
    </source>
</evidence>
<name>A0A6G0TQY3_APHGL</name>
<proteinExistence type="predicted"/>
<keyword evidence="1" id="KW-0812">Transmembrane</keyword>
<feature type="transmembrane region" description="Helical" evidence="1">
    <location>
        <begin position="20"/>
        <end position="37"/>
    </location>
</feature>
<evidence type="ECO:0000256" key="1">
    <source>
        <dbReference type="SAM" id="Phobius"/>
    </source>
</evidence>
<gene>
    <name evidence="2" type="ORF">AGLY_006961</name>
</gene>
<comment type="caution">
    <text evidence="2">The sequence shown here is derived from an EMBL/GenBank/DDBJ whole genome shotgun (WGS) entry which is preliminary data.</text>
</comment>
<keyword evidence="3" id="KW-1185">Reference proteome</keyword>
<evidence type="ECO:0000313" key="3">
    <source>
        <dbReference type="Proteomes" id="UP000475862"/>
    </source>
</evidence>
<keyword evidence="1" id="KW-1133">Transmembrane helix</keyword>
<accession>A0A6G0TQY3</accession>
<feature type="transmembrane region" description="Helical" evidence="1">
    <location>
        <begin position="44"/>
        <end position="65"/>
    </location>
</feature>
<organism evidence="2 3">
    <name type="scientific">Aphis glycines</name>
    <name type="common">Soybean aphid</name>
    <dbReference type="NCBI Taxonomy" id="307491"/>
    <lineage>
        <taxon>Eukaryota</taxon>
        <taxon>Metazoa</taxon>
        <taxon>Ecdysozoa</taxon>
        <taxon>Arthropoda</taxon>
        <taxon>Hexapoda</taxon>
        <taxon>Insecta</taxon>
        <taxon>Pterygota</taxon>
        <taxon>Neoptera</taxon>
        <taxon>Paraneoptera</taxon>
        <taxon>Hemiptera</taxon>
        <taxon>Sternorrhyncha</taxon>
        <taxon>Aphidomorpha</taxon>
        <taxon>Aphidoidea</taxon>
        <taxon>Aphididae</taxon>
        <taxon>Aphidini</taxon>
        <taxon>Aphis</taxon>
        <taxon>Aphis</taxon>
    </lineage>
</organism>